<feature type="domain" description="Neurotransmitter-gated ion-channel ligand-binding" evidence="2">
    <location>
        <begin position="36"/>
        <end position="175"/>
    </location>
</feature>
<dbReference type="Proteomes" id="UP001075354">
    <property type="component" value="Chromosome 4"/>
</dbReference>
<dbReference type="Pfam" id="PF02931">
    <property type="entry name" value="Neur_chan_LBD"/>
    <property type="match status" value="1"/>
</dbReference>
<dbReference type="Gene3D" id="2.70.170.10">
    <property type="entry name" value="Neurotransmitter-gated ion-channel ligand-binding domain"/>
    <property type="match status" value="1"/>
</dbReference>
<dbReference type="GO" id="GO:0004888">
    <property type="term" value="F:transmembrane signaling receptor activity"/>
    <property type="evidence" value="ECO:0007669"/>
    <property type="project" value="InterPro"/>
</dbReference>
<sequence>MASPRSLLRPLLLAALVAAVIAKCGEDYEDSKHLQELRKKLLCRYDADAGPTVRPGGQTSVRVQLLRTRMDVDEAKNSMTLYGYLMFIWPDEWLQWAPAEYANLTRIYVEASEIWTPKVATLEAPNKVFSGGQALIMNGTVVWTVLTPVVAPCVTDATRWPYDVMSCNFSLVNLSPSTAKMEKSRFQISLVKRRNKGWSMTKMKLSPFAGIAGTAFQDGLLLQVVAQRNSDQHEACVVVPSAAVGWLLLASLWLPADSPHRPMLLCSVILTQVLLNVAVAMRIEVVGTHAPGVLLLLRDSLLVSAAALLQWLLARWLLTLPDDHRPVWPLAYLADVAHFAASPGGARLGQVLVLPATTMTSAPGRKTASMAALTDRAAFLVLVAATALLAIRLMP</sequence>
<evidence type="ECO:0000313" key="3">
    <source>
        <dbReference type="EMBL" id="KAJ1528672.1"/>
    </source>
</evidence>
<evidence type="ECO:0000259" key="2">
    <source>
        <dbReference type="Pfam" id="PF02931"/>
    </source>
</evidence>
<evidence type="ECO:0000256" key="1">
    <source>
        <dbReference type="SAM" id="SignalP"/>
    </source>
</evidence>
<feature type="signal peptide" evidence="1">
    <location>
        <begin position="1"/>
        <end position="22"/>
    </location>
</feature>
<name>A0AAV7XRM2_9NEOP</name>
<evidence type="ECO:0000313" key="4">
    <source>
        <dbReference type="Proteomes" id="UP001075354"/>
    </source>
</evidence>
<dbReference type="PANTHER" id="PTHR18945">
    <property type="entry name" value="NEUROTRANSMITTER GATED ION CHANNEL"/>
    <property type="match status" value="1"/>
</dbReference>
<organism evidence="3 4">
    <name type="scientific">Megalurothrips usitatus</name>
    <name type="common">bean blossom thrips</name>
    <dbReference type="NCBI Taxonomy" id="439358"/>
    <lineage>
        <taxon>Eukaryota</taxon>
        <taxon>Metazoa</taxon>
        <taxon>Ecdysozoa</taxon>
        <taxon>Arthropoda</taxon>
        <taxon>Hexapoda</taxon>
        <taxon>Insecta</taxon>
        <taxon>Pterygota</taxon>
        <taxon>Neoptera</taxon>
        <taxon>Paraneoptera</taxon>
        <taxon>Thysanoptera</taxon>
        <taxon>Terebrantia</taxon>
        <taxon>Thripoidea</taxon>
        <taxon>Thripidae</taxon>
        <taxon>Megalurothrips</taxon>
    </lineage>
</organism>
<dbReference type="CDD" id="cd18989">
    <property type="entry name" value="LGIC_ECD_cation"/>
    <property type="match status" value="1"/>
</dbReference>
<dbReference type="GO" id="GO:0005230">
    <property type="term" value="F:extracellular ligand-gated monoatomic ion channel activity"/>
    <property type="evidence" value="ECO:0007669"/>
    <property type="project" value="InterPro"/>
</dbReference>
<dbReference type="EMBL" id="JAPTSV010000004">
    <property type="protein sequence ID" value="KAJ1528672.1"/>
    <property type="molecule type" value="Genomic_DNA"/>
</dbReference>
<keyword evidence="4" id="KW-1185">Reference proteome</keyword>
<dbReference type="SUPFAM" id="SSF63712">
    <property type="entry name" value="Nicotinic receptor ligand binding domain-like"/>
    <property type="match status" value="1"/>
</dbReference>
<dbReference type="InterPro" id="IPR006202">
    <property type="entry name" value="Neur_chan_lig-bd"/>
</dbReference>
<gene>
    <name evidence="3" type="ORF">ONE63_007066</name>
</gene>
<dbReference type="InterPro" id="IPR006201">
    <property type="entry name" value="Neur_channel"/>
</dbReference>
<dbReference type="GO" id="GO:0016020">
    <property type="term" value="C:membrane"/>
    <property type="evidence" value="ECO:0007669"/>
    <property type="project" value="InterPro"/>
</dbReference>
<dbReference type="InterPro" id="IPR036734">
    <property type="entry name" value="Neur_chan_lig-bd_sf"/>
</dbReference>
<feature type="chain" id="PRO_5043821118" description="Neurotransmitter-gated ion-channel ligand-binding domain-containing protein" evidence="1">
    <location>
        <begin position="23"/>
        <end position="395"/>
    </location>
</feature>
<accession>A0AAV7XRM2</accession>
<reference evidence="3" key="1">
    <citation type="submission" date="2022-12" db="EMBL/GenBank/DDBJ databases">
        <title>Chromosome-level genome assembly of the bean flower thrips Megalurothrips usitatus.</title>
        <authorList>
            <person name="Ma L."/>
            <person name="Liu Q."/>
            <person name="Li H."/>
            <person name="Cai W."/>
        </authorList>
    </citation>
    <scope>NUCLEOTIDE SEQUENCE</scope>
    <source>
        <strain evidence="3">Cailab_2022a</strain>
    </source>
</reference>
<keyword evidence="1" id="KW-0732">Signal</keyword>
<proteinExistence type="predicted"/>
<protein>
    <recommendedName>
        <fullName evidence="2">Neurotransmitter-gated ion-channel ligand-binding domain-containing protein</fullName>
    </recommendedName>
</protein>
<comment type="caution">
    <text evidence="3">The sequence shown here is derived from an EMBL/GenBank/DDBJ whole genome shotgun (WGS) entry which is preliminary data.</text>
</comment>
<dbReference type="AlphaFoldDB" id="A0AAV7XRM2"/>